<evidence type="ECO:0000313" key="3">
    <source>
        <dbReference type="Proteomes" id="UP000198629"/>
    </source>
</evidence>
<proteinExistence type="predicted"/>
<evidence type="ECO:0008006" key="4">
    <source>
        <dbReference type="Google" id="ProtNLM"/>
    </source>
</evidence>
<keyword evidence="1" id="KW-0812">Transmembrane</keyword>
<accession>A0A1G9E271</accession>
<keyword evidence="3" id="KW-1185">Reference proteome</keyword>
<feature type="transmembrane region" description="Helical" evidence="1">
    <location>
        <begin position="40"/>
        <end position="60"/>
    </location>
</feature>
<evidence type="ECO:0000256" key="1">
    <source>
        <dbReference type="SAM" id="Phobius"/>
    </source>
</evidence>
<keyword evidence="1" id="KW-0472">Membrane</keyword>
<gene>
    <name evidence="2" type="ORF">SAMN05192566_2120</name>
</gene>
<dbReference type="Proteomes" id="UP000198629">
    <property type="component" value="Unassembled WGS sequence"/>
</dbReference>
<dbReference type="RefSeq" id="WP_091472122.1">
    <property type="nucleotide sequence ID" value="NZ_FNFX01000004.1"/>
</dbReference>
<evidence type="ECO:0000313" key="2">
    <source>
        <dbReference type="EMBL" id="SDK70170.1"/>
    </source>
</evidence>
<dbReference type="STRING" id="492660.SAMN05192566_2120"/>
<name>A0A1G9E271_9PROT</name>
<organism evidence="2 3">
    <name type="scientific">Methylophilus rhizosphaerae</name>
    <dbReference type="NCBI Taxonomy" id="492660"/>
    <lineage>
        <taxon>Bacteria</taxon>
        <taxon>Pseudomonadati</taxon>
        <taxon>Pseudomonadota</taxon>
        <taxon>Betaproteobacteria</taxon>
        <taxon>Nitrosomonadales</taxon>
        <taxon>Methylophilaceae</taxon>
        <taxon>Methylophilus</taxon>
    </lineage>
</organism>
<dbReference type="OrthoDB" id="8538669at2"/>
<protein>
    <recommendedName>
        <fullName evidence="4">Tetratricopeptide repeat-containing protein</fullName>
    </recommendedName>
</protein>
<dbReference type="EMBL" id="FNFX01000004">
    <property type="protein sequence ID" value="SDK70170.1"/>
    <property type="molecule type" value="Genomic_DNA"/>
</dbReference>
<dbReference type="AlphaFoldDB" id="A0A1G9E271"/>
<reference evidence="3" key="1">
    <citation type="submission" date="2016-10" db="EMBL/GenBank/DDBJ databases">
        <authorList>
            <person name="Varghese N."/>
            <person name="Submissions S."/>
        </authorList>
    </citation>
    <scope>NUCLEOTIDE SEQUENCE [LARGE SCALE GENOMIC DNA]</scope>
    <source>
        <strain evidence="3">CBMB127</strain>
    </source>
</reference>
<sequence>MNFLPVMRRFANRVQRRRTYRAAYQGALVHRLAWQTERGLHVLLWAGIAGMTFVAVQPIIMPVSPASPISSQPPQRLAVIPSLPLPLPVTEQVQAHNDSLFVLTSPPAAEPLQLVAVSERPVRTSAPDNLPVRPLPRWQLEVQSSTMAETMALHALANANRYLQTGKFELARQWLLDILGQDPHRVEALAGMLLLSKKLGDIDSEQAYLERLRQVIPDYTCHDETLLLSEVE</sequence>
<keyword evidence="1" id="KW-1133">Transmembrane helix</keyword>